<evidence type="ECO:0000313" key="2">
    <source>
        <dbReference type="Proteomes" id="UP000316921"/>
    </source>
</evidence>
<reference evidence="1 2" key="1">
    <citation type="submission" date="2019-02" db="EMBL/GenBank/DDBJ databases">
        <title>Deep-cultivation of Planctomycetes and their phenomic and genomic characterization uncovers novel biology.</title>
        <authorList>
            <person name="Wiegand S."/>
            <person name="Jogler M."/>
            <person name="Boedeker C."/>
            <person name="Pinto D."/>
            <person name="Vollmers J."/>
            <person name="Rivas-Marin E."/>
            <person name="Kohn T."/>
            <person name="Peeters S.H."/>
            <person name="Heuer A."/>
            <person name="Rast P."/>
            <person name="Oberbeckmann S."/>
            <person name="Bunk B."/>
            <person name="Jeske O."/>
            <person name="Meyerdierks A."/>
            <person name="Storesund J.E."/>
            <person name="Kallscheuer N."/>
            <person name="Luecker S."/>
            <person name="Lage O.M."/>
            <person name="Pohl T."/>
            <person name="Merkel B.J."/>
            <person name="Hornburger P."/>
            <person name="Mueller R.-W."/>
            <person name="Bruemmer F."/>
            <person name="Labrenz M."/>
            <person name="Spormann A.M."/>
            <person name="Op den Camp H."/>
            <person name="Overmann J."/>
            <person name="Amann R."/>
            <person name="Jetten M.S.M."/>
            <person name="Mascher T."/>
            <person name="Medema M.H."/>
            <person name="Devos D.P."/>
            <person name="Kaster A.-K."/>
            <person name="Ovreas L."/>
            <person name="Rohde M."/>
            <person name="Galperin M.Y."/>
            <person name="Jogler C."/>
        </authorList>
    </citation>
    <scope>NUCLEOTIDE SEQUENCE [LARGE SCALE GENOMIC DNA]</scope>
    <source>
        <strain evidence="1 2">Pla133</strain>
    </source>
</reference>
<dbReference type="KEGG" id="pbap:Pla133_38770"/>
<name>A0A518BP70_9BACT</name>
<dbReference type="EMBL" id="CP036287">
    <property type="protein sequence ID" value="QDU68774.1"/>
    <property type="molecule type" value="Genomic_DNA"/>
</dbReference>
<organism evidence="1 2">
    <name type="scientific">Engelhardtia mirabilis</name>
    <dbReference type="NCBI Taxonomy" id="2528011"/>
    <lineage>
        <taxon>Bacteria</taxon>
        <taxon>Pseudomonadati</taxon>
        <taxon>Planctomycetota</taxon>
        <taxon>Planctomycetia</taxon>
        <taxon>Planctomycetia incertae sedis</taxon>
        <taxon>Engelhardtia</taxon>
    </lineage>
</organism>
<keyword evidence="2" id="KW-1185">Reference proteome</keyword>
<sequence>MAYNFCPTDAPRPTTTMAPTAPITPSRAASFRAVTTHSGIARDRNCRAVCREMRQRPATSIAGALLLSVALVACTHETGGPVNVGVTAPSSSVAGQATSADEGPLGLPAADFVVDPVDEARAEELLTVLTPPPPERVELQNDWIDSRRKAIQDAHREHVGVGVALMRRVDADEHDRIVRRAALELAAHAAPEQVSPYLARLVVEYGEDLGLRETATRVLGDVDPDLALEVLEPLVREDPRGTYPPSETILVGWLTAAAARDVDPSSILALVATDLRRDESTRHRAVRELALAGTPLAREALRAVLLESTGNGYLRRLAAQGVVDAFPEAEACALLEEVALLEADPNMQLFLANLVQANCP</sequence>
<proteinExistence type="predicted"/>
<dbReference type="Proteomes" id="UP000316921">
    <property type="component" value="Chromosome"/>
</dbReference>
<evidence type="ECO:0008006" key="3">
    <source>
        <dbReference type="Google" id="ProtNLM"/>
    </source>
</evidence>
<dbReference type="AlphaFoldDB" id="A0A518BP70"/>
<protein>
    <recommendedName>
        <fullName evidence="3">HEAT repeat protein</fullName>
    </recommendedName>
</protein>
<evidence type="ECO:0000313" key="1">
    <source>
        <dbReference type="EMBL" id="QDU68774.1"/>
    </source>
</evidence>
<gene>
    <name evidence="1" type="ORF">Pla133_38770</name>
</gene>
<accession>A0A518BP70</accession>